<evidence type="ECO:0000313" key="2">
    <source>
        <dbReference type="EMBL" id="TYC83925.1"/>
    </source>
</evidence>
<dbReference type="Proteomes" id="UP001163550">
    <property type="component" value="Chromosome"/>
</dbReference>
<evidence type="ECO:0000313" key="5">
    <source>
        <dbReference type="Proteomes" id="UP001163550"/>
    </source>
</evidence>
<evidence type="ECO:0000313" key="4">
    <source>
        <dbReference type="Proteomes" id="UP000322619"/>
    </source>
</evidence>
<evidence type="ECO:0000259" key="1">
    <source>
        <dbReference type="Pfam" id="PF13338"/>
    </source>
</evidence>
<accession>A0A5D0WI24</accession>
<protein>
    <submittedName>
        <fullName evidence="2">Abortive infection protein</fullName>
    </submittedName>
    <submittedName>
        <fullName evidence="3">Type IV toxin-antitoxin system AbiEi family antitoxin domain-containing protein</fullName>
    </submittedName>
</protein>
<dbReference type="RefSeq" id="WP_148638489.1">
    <property type="nucleotide sequence ID" value="NZ_CABIIK010000032.1"/>
</dbReference>
<organism evidence="2 4">
    <name type="scientific">Acetobacterium wieringae</name>
    <dbReference type="NCBI Taxonomy" id="52694"/>
    <lineage>
        <taxon>Bacteria</taxon>
        <taxon>Bacillati</taxon>
        <taxon>Bacillota</taxon>
        <taxon>Clostridia</taxon>
        <taxon>Eubacteriales</taxon>
        <taxon>Eubacteriaceae</taxon>
        <taxon>Acetobacterium</taxon>
    </lineage>
</organism>
<reference evidence="3" key="2">
    <citation type="submission" date="2021-11" db="EMBL/GenBank/DDBJ databases">
        <title>Isoprene-degrading acetogen.</title>
        <authorList>
            <person name="Yang Y."/>
            <person name="Jin H."/>
            <person name="Yan J."/>
        </authorList>
    </citation>
    <scope>NUCLEOTIDE SEQUENCE</scope>
    <source>
        <strain evidence="3">Berkeley</strain>
    </source>
</reference>
<evidence type="ECO:0000313" key="3">
    <source>
        <dbReference type="EMBL" id="UYO62182.1"/>
    </source>
</evidence>
<proteinExistence type="predicted"/>
<dbReference type="EMBL" id="CP087994">
    <property type="protein sequence ID" value="UYO62182.1"/>
    <property type="molecule type" value="Genomic_DNA"/>
</dbReference>
<name>A0A5D0WI24_9FIRM</name>
<sequence>MNTAFQTIRDMAENSDGIITTKQIEAAGISRTRIKTLVEQGLLVKESQGIYSLSNMLVDEYKLIQLRSERIVFSHGTALYLHGMSDRVPHTIDVTVPQGDNVSRIKKDHPAIRFHYVSKERWDLGIMTIKSPMGAQLRVYDKERCICDLIRDKQAMDMQLYIQAIQEYFKLENNARKLLNYGKKFGIEEKIRTYMEVLS</sequence>
<reference evidence="2 4" key="1">
    <citation type="submission" date="2019-08" db="EMBL/GenBank/DDBJ databases">
        <title>Isolation and enrichment of carboxydotrophic bacteria from anaerobic sludge for the production of bio-based chemicals from syngas.</title>
        <authorList>
            <person name="Antares A.L."/>
            <person name="Moreira J."/>
            <person name="Diender M."/>
            <person name="Parshina S.N."/>
            <person name="Stams A.J.M."/>
            <person name="Alves M."/>
            <person name="Alves J.I."/>
            <person name="Sousa D.Z."/>
        </authorList>
    </citation>
    <scope>NUCLEOTIDE SEQUENCE [LARGE SCALE GENOMIC DNA]</scope>
    <source>
        <strain evidence="2 4">JM</strain>
    </source>
</reference>
<dbReference type="InterPro" id="IPR025159">
    <property type="entry name" value="AbiEi_N"/>
</dbReference>
<keyword evidence="5" id="KW-1185">Reference proteome</keyword>
<dbReference type="AlphaFoldDB" id="A0A5D0WI24"/>
<dbReference type="Proteomes" id="UP000322619">
    <property type="component" value="Unassembled WGS sequence"/>
</dbReference>
<feature type="domain" description="AbiEi antitoxin N-terminal" evidence="1">
    <location>
        <begin position="7"/>
        <end position="53"/>
    </location>
</feature>
<dbReference type="EMBL" id="VSLA01000028">
    <property type="protein sequence ID" value="TYC83925.1"/>
    <property type="molecule type" value="Genomic_DNA"/>
</dbReference>
<dbReference type="Pfam" id="PF13338">
    <property type="entry name" value="AbiEi_4"/>
    <property type="match status" value="1"/>
</dbReference>
<gene>
    <name evidence="2" type="ORF">FXB42_14865</name>
    <name evidence="3" type="ORF">LNN31_15545</name>
</gene>